<gene>
    <name evidence="3" type="ORF">BDN70DRAFT_897237</name>
</gene>
<keyword evidence="4" id="KW-1185">Reference proteome</keyword>
<keyword evidence="2" id="KW-0812">Transmembrane</keyword>
<protein>
    <submittedName>
        <fullName evidence="3">Uncharacterized protein</fullName>
    </submittedName>
</protein>
<feature type="transmembrane region" description="Helical" evidence="2">
    <location>
        <begin position="86"/>
        <end position="108"/>
    </location>
</feature>
<name>A0A9P6CR28_9AGAR</name>
<reference evidence="3" key="1">
    <citation type="submission" date="2020-11" db="EMBL/GenBank/DDBJ databases">
        <authorList>
            <consortium name="DOE Joint Genome Institute"/>
            <person name="Ahrendt S."/>
            <person name="Riley R."/>
            <person name="Andreopoulos W."/>
            <person name="Labutti K."/>
            <person name="Pangilinan J."/>
            <person name="Ruiz-Duenas F.J."/>
            <person name="Barrasa J.M."/>
            <person name="Sanchez-Garcia M."/>
            <person name="Camarero S."/>
            <person name="Miyauchi S."/>
            <person name="Serrano A."/>
            <person name="Linde D."/>
            <person name="Babiker R."/>
            <person name="Drula E."/>
            <person name="Ayuso-Fernandez I."/>
            <person name="Pacheco R."/>
            <person name="Padilla G."/>
            <person name="Ferreira P."/>
            <person name="Barriuso J."/>
            <person name="Kellner H."/>
            <person name="Castanera R."/>
            <person name="Alfaro M."/>
            <person name="Ramirez L."/>
            <person name="Pisabarro A.G."/>
            <person name="Kuo A."/>
            <person name="Tritt A."/>
            <person name="Lipzen A."/>
            <person name="He G."/>
            <person name="Yan M."/>
            <person name="Ng V."/>
            <person name="Cullen D."/>
            <person name="Martin F."/>
            <person name="Rosso M.-N."/>
            <person name="Henrissat B."/>
            <person name="Hibbett D."/>
            <person name="Martinez A.T."/>
            <person name="Grigoriev I.V."/>
        </authorList>
    </citation>
    <scope>NUCLEOTIDE SEQUENCE</scope>
    <source>
        <strain evidence="3">CIRM-BRFM 674</strain>
    </source>
</reference>
<dbReference type="Proteomes" id="UP000807469">
    <property type="component" value="Unassembled WGS sequence"/>
</dbReference>
<keyword evidence="2" id="KW-0472">Membrane</keyword>
<evidence type="ECO:0000256" key="2">
    <source>
        <dbReference type="SAM" id="Phobius"/>
    </source>
</evidence>
<evidence type="ECO:0000313" key="4">
    <source>
        <dbReference type="Proteomes" id="UP000807469"/>
    </source>
</evidence>
<keyword evidence="2" id="KW-1133">Transmembrane helix</keyword>
<dbReference type="AlphaFoldDB" id="A0A9P6CR28"/>
<proteinExistence type="predicted"/>
<comment type="caution">
    <text evidence="3">The sequence shown here is derived from an EMBL/GenBank/DDBJ whole genome shotgun (WGS) entry which is preliminary data.</text>
</comment>
<accession>A0A9P6CR28</accession>
<evidence type="ECO:0000256" key="1">
    <source>
        <dbReference type="SAM" id="MobiDB-lite"/>
    </source>
</evidence>
<feature type="transmembrane region" description="Helical" evidence="2">
    <location>
        <begin position="120"/>
        <end position="142"/>
    </location>
</feature>
<feature type="compositionally biased region" description="Basic and acidic residues" evidence="1">
    <location>
        <begin position="311"/>
        <end position="322"/>
    </location>
</feature>
<feature type="transmembrane region" description="Helical" evidence="2">
    <location>
        <begin position="200"/>
        <end position="220"/>
    </location>
</feature>
<dbReference type="EMBL" id="MU155289">
    <property type="protein sequence ID" value="KAF9476556.1"/>
    <property type="molecule type" value="Genomic_DNA"/>
</dbReference>
<feature type="transmembrane region" description="Helical" evidence="2">
    <location>
        <begin position="40"/>
        <end position="61"/>
    </location>
</feature>
<evidence type="ECO:0000313" key="3">
    <source>
        <dbReference type="EMBL" id="KAF9476556.1"/>
    </source>
</evidence>
<feature type="transmembrane region" description="Helical" evidence="2">
    <location>
        <begin position="154"/>
        <end position="180"/>
    </location>
</feature>
<organism evidence="3 4">
    <name type="scientific">Pholiota conissans</name>
    <dbReference type="NCBI Taxonomy" id="109636"/>
    <lineage>
        <taxon>Eukaryota</taxon>
        <taxon>Fungi</taxon>
        <taxon>Dikarya</taxon>
        <taxon>Basidiomycota</taxon>
        <taxon>Agaricomycotina</taxon>
        <taxon>Agaricomycetes</taxon>
        <taxon>Agaricomycetidae</taxon>
        <taxon>Agaricales</taxon>
        <taxon>Agaricineae</taxon>
        <taxon>Strophariaceae</taxon>
        <taxon>Pholiota</taxon>
    </lineage>
</organism>
<dbReference type="OrthoDB" id="3265004at2759"/>
<sequence>MSALGIPVSVETSELSDNLNTSIALSLLIVIKNPSKYHPVPIAITVLYLSSIAQTAFQWYLTKWQFINNGETRDSVFIALSDSPGWLLIAVNVSNTITFVIADGLLIWRCFHVWDRSFRIIALSVLLLLAESGESSVCIDLINQIVPEALANTINAVLSAAFFMSFATTLVTTLLIAFRIYTVTKRDGLSSRRFKHVMDIVIQSGAVYALSQFTAAMAGVVPGSATLNPRNIAFDDYGQLLNFAIAGISTTVMVARVALLAADTTYPSSSVHLSGLRFQGPGRSTHRSTENNPVEITRSMDDNSDPASDGRPIDEKNLRNEV</sequence>
<feature type="transmembrane region" description="Helical" evidence="2">
    <location>
        <begin position="240"/>
        <end position="262"/>
    </location>
</feature>
<feature type="region of interest" description="Disordered" evidence="1">
    <location>
        <begin position="277"/>
        <end position="322"/>
    </location>
</feature>